<evidence type="ECO:0008006" key="4">
    <source>
        <dbReference type="Google" id="ProtNLM"/>
    </source>
</evidence>
<dbReference type="AlphaFoldDB" id="A0ABD1QB36"/>
<dbReference type="PANTHER" id="PTHR31579:SF42">
    <property type="entry name" value="DUF506 FAMILY PROTEIN (DUF506)"/>
    <property type="match status" value="1"/>
</dbReference>
<evidence type="ECO:0000313" key="3">
    <source>
        <dbReference type="Proteomes" id="UP001604277"/>
    </source>
</evidence>
<accession>A0ABD1QB36</accession>
<organism evidence="2 3">
    <name type="scientific">Forsythia ovata</name>
    <dbReference type="NCBI Taxonomy" id="205694"/>
    <lineage>
        <taxon>Eukaryota</taxon>
        <taxon>Viridiplantae</taxon>
        <taxon>Streptophyta</taxon>
        <taxon>Embryophyta</taxon>
        <taxon>Tracheophyta</taxon>
        <taxon>Spermatophyta</taxon>
        <taxon>Magnoliopsida</taxon>
        <taxon>eudicotyledons</taxon>
        <taxon>Gunneridae</taxon>
        <taxon>Pentapetalae</taxon>
        <taxon>asterids</taxon>
        <taxon>lamiids</taxon>
        <taxon>Lamiales</taxon>
        <taxon>Oleaceae</taxon>
        <taxon>Forsythieae</taxon>
        <taxon>Forsythia</taxon>
    </lineage>
</organism>
<feature type="compositionally biased region" description="Basic and acidic residues" evidence="1">
    <location>
        <begin position="50"/>
        <end position="65"/>
    </location>
</feature>
<dbReference type="Pfam" id="PF04720">
    <property type="entry name" value="PDDEXK_6"/>
    <property type="match status" value="1"/>
</dbReference>
<dbReference type="InterPro" id="IPR006502">
    <property type="entry name" value="PDDEXK-like"/>
</dbReference>
<evidence type="ECO:0000256" key="1">
    <source>
        <dbReference type="SAM" id="MobiDB-lite"/>
    </source>
</evidence>
<dbReference type="EMBL" id="JBFOLJ010000015">
    <property type="protein sequence ID" value="KAL2473433.1"/>
    <property type="molecule type" value="Genomic_DNA"/>
</dbReference>
<dbReference type="Proteomes" id="UP001604277">
    <property type="component" value="Unassembled WGS sequence"/>
</dbReference>
<dbReference type="PANTHER" id="PTHR31579">
    <property type="entry name" value="OS03G0796600 PROTEIN"/>
    <property type="match status" value="1"/>
</dbReference>
<proteinExistence type="predicted"/>
<reference evidence="3" key="1">
    <citation type="submission" date="2024-07" db="EMBL/GenBank/DDBJ databases">
        <title>Two chromosome-level genome assemblies of Korean endemic species Abeliophyllum distichum and Forsythia ovata (Oleaceae).</title>
        <authorList>
            <person name="Jang H."/>
        </authorList>
    </citation>
    <scope>NUCLEOTIDE SEQUENCE [LARGE SCALE GENOMIC DNA]</scope>
</reference>
<gene>
    <name evidence="2" type="ORF">Fot_49169</name>
</gene>
<feature type="region of interest" description="Disordered" evidence="1">
    <location>
        <begin position="50"/>
        <end position="71"/>
    </location>
</feature>
<comment type="caution">
    <text evidence="2">The sequence shown here is derived from an EMBL/GenBank/DDBJ whole genome shotgun (WGS) entry which is preliminary data.</text>
</comment>
<dbReference type="NCBIfam" id="TIGR01615">
    <property type="entry name" value="A_thal_3542"/>
    <property type="match status" value="1"/>
</dbReference>
<name>A0ABD1QB36_9LAMI</name>
<protein>
    <recommendedName>
        <fullName evidence="4">DUF506 family protein</fullName>
    </recommendedName>
</protein>
<evidence type="ECO:0000313" key="2">
    <source>
        <dbReference type="EMBL" id="KAL2473433.1"/>
    </source>
</evidence>
<sequence>MMGIPVKFKRVAAVFEEAAARNRVCESSGSEHSPESLTDLSDLVNSFLEREEGEGKENDQKREIESEPENNCPDFELLKNDLKSLLNCDEENSITRNIHVEVEKAFREIGNSSLPDFKRRLMARLRDRGFDAGLCKSKWEKTGGCPSGDYEYMDAYVSGTRFIIEVFLAGEFTIARPTSSYTSLLEVFPSIYVGKVDQFKKVVKLMCRAMRKSMKSNDLHLPPWRRLAYLQGKWFGSYKRTINEIPGRKTSNSYDVLSRKRSVGFDVVPVPAILYNCREDFGSRIDGRVGNLAASIWPCNSRLP</sequence>
<keyword evidence="3" id="KW-1185">Reference proteome</keyword>